<dbReference type="CDD" id="cd00353">
    <property type="entry name" value="Ribosomal_S15p_S13e"/>
    <property type="match status" value="1"/>
</dbReference>
<comment type="subunit">
    <text evidence="3 4">Part of the 30S ribosomal subunit. Forms a bridge to the 50S subunit in the 70S ribosome, contacting the 23S rRNA.</text>
</comment>
<keyword evidence="4 6" id="KW-0699">rRNA-binding</keyword>
<evidence type="ECO:0000313" key="8">
    <source>
        <dbReference type="Proteomes" id="UP000034492"/>
    </source>
</evidence>
<dbReference type="Gene3D" id="6.10.250.3130">
    <property type="match status" value="1"/>
</dbReference>
<dbReference type="FunFam" id="1.10.287.10:FF:000002">
    <property type="entry name" value="30S ribosomal protein S15"/>
    <property type="match status" value="1"/>
</dbReference>
<keyword evidence="1 4" id="KW-0689">Ribosomal protein</keyword>
<comment type="similarity">
    <text evidence="4 5">Belongs to the universal ribosomal protein uS15 family.</text>
</comment>
<comment type="function">
    <text evidence="4">Forms an intersubunit bridge (bridge B4) with the 23S rRNA of the 50S subunit in the ribosome.</text>
</comment>
<dbReference type="NCBIfam" id="TIGR00952">
    <property type="entry name" value="S15_bact"/>
    <property type="match status" value="1"/>
</dbReference>
<dbReference type="GO" id="GO:0005840">
    <property type="term" value="C:ribosome"/>
    <property type="evidence" value="ECO:0007669"/>
    <property type="project" value="UniProtKB-KW"/>
</dbReference>
<evidence type="ECO:0000256" key="4">
    <source>
        <dbReference type="HAMAP-Rule" id="MF_01343"/>
    </source>
</evidence>
<dbReference type="Proteomes" id="UP000034492">
    <property type="component" value="Unassembled WGS sequence"/>
</dbReference>
<keyword evidence="2 4" id="KW-0687">Ribonucleoprotein</keyword>
<evidence type="ECO:0000256" key="3">
    <source>
        <dbReference type="ARBA" id="ARBA00064542"/>
    </source>
</evidence>
<dbReference type="PANTHER" id="PTHR23321">
    <property type="entry name" value="RIBOSOMAL PROTEIN S15, BACTERIAL AND ORGANELLAR"/>
    <property type="match status" value="1"/>
</dbReference>
<evidence type="ECO:0000256" key="2">
    <source>
        <dbReference type="ARBA" id="ARBA00023274"/>
    </source>
</evidence>
<proteinExistence type="inferred from homology"/>
<dbReference type="GO" id="GO:0019843">
    <property type="term" value="F:rRNA binding"/>
    <property type="evidence" value="ECO:0007669"/>
    <property type="project" value="UniProtKB-UniRule"/>
</dbReference>
<dbReference type="SMART" id="SM01387">
    <property type="entry name" value="Ribosomal_S15"/>
    <property type="match status" value="1"/>
</dbReference>
<evidence type="ECO:0000313" key="7">
    <source>
        <dbReference type="EMBL" id="KKQ08597.1"/>
    </source>
</evidence>
<dbReference type="AlphaFoldDB" id="A0A0G0EST9"/>
<name>A0A0G0EST9_9BACT</name>
<evidence type="ECO:0000256" key="1">
    <source>
        <dbReference type="ARBA" id="ARBA00022980"/>
    </source>
</evidence>
<dbReference type="InterPro" id="IPR005290">
    <property type="entry name" value="Ribosomal_uS15_bac-type"/>
</dbReference>
<reference evidence="7 8" key="1">
    <citation type="journal article" date="2015" name="Nature">
        <title>rRNA introns, odd ribosomes, and small enigmatic genomes across a large radiation of phyla.</title>
        <authorList>
            <person name="Brown C.T."/>
            <person name="Hug L.A."/>
            <person name="Thomas B.C."/>
            <person name="Sharon I."/>
            <person name="Castelle C.J."/>
            <person name="Singh A."/>
            <person name="Wilkins M.J."/>
            <person name="Williams K.H."/>
            <person name="Banfield J.F."/>
        </authorList>
    </citation>
    <scope>NUCLEOTIDE SEQUENCE [LARGE SCALE GENOMIC DNA]</scope>
</reference>
<organism evidence="7 8">
    <name type="scientific">Candidatus Daviesbacteria bacterium GW2011_GWB1_36_5</name>
    <dbReference type="NCBI Taxonomy" id="1618426"/>
    <lineage>
        <taxon>Bacteria</taxon>
        <taxon>Candidatus Daviesiibacteriota</taxon>
    </lineage>
</organism>
<dbReference type="PROSITE" id="PS00362">
    <property type="entry name" value="RIBOSOMAL_S15"/>
    <property type="match status" value="1"/>
</dbReference>
<keyword evidence="4 6" id="KW-0694">RNA-binding</keyword>
<dbReference type="SUPFAM" id="SSF47060">
    <property type="entry name" value="S15/NS1 RNA-binding domain"/>
    <property type="match status" value="1"/>
</dbReference>
<dbReference type="GO" id="GO:1990904">
    <property type="term" value="C:ribonucleoprotein complex"/>
    <property type="evidence" value="ECO:0007669"/>
    <property type="project" value="UniProtKB-KW"/>
</dbReference>
<sequence length="89" mass="10226">MPLDPKIKQNIIDQFATHKGDTGSPEVQAALLSEAIKNLTTHLKEHTHDIHSRRGLLSMVNKRRRLLQYLLKKDNDRYKGVIDKLGLSR</sequence>
<evidence type="ECO:0000256" key="6">
    <source>
        <dbReference type="RuleBase" id="RU004524"/>
    </source>
</evidence>
<accession>A0A0G0EST9</accession>
<protein>
    <recommendedName>
        <fullName evidence="4">Small ribosomal subunit protein uS15</fullName>
    </recommendedName>
</protein>
<dbReference type="Gene3D" id="1.10.287.10">
    <property type="entry name" value="S15/NS1, RNA-binding"/>
    <property type="match status" value="1"/>
</dbReference>
<dbReference type="EMBL" id="LBSA01000021">
    <property type="protein sequence ID" value="KKQ08597.1"/>
    <property type="molecule type" value="Genomic_DNA"/>
</dbReference>
<evidence type="ECO:0000256" key="5">
    <source>
        <dbReference type="RuleBase" id="RU003919"/>
    </source>
</evidence>
<dbReference type="PANTHER" id="PTHR23321:SF26">
    <property type="entry name" value="SMALL RIBOSOMAL SUBUNIT PROTEIN US15M"/>
    <property type="match status" value="1"/>
</dbReference>
<gene>
    <name evidence="4" type="primary">rpsO</name>
    <name evidence="7" type="ORF">US19_C0021G0013</name>
</gene>
<dbReference type="GO" id="GO:0006412">
    <property type="term" value="P:translation"/>
    <property type="evidence" value="ECO:0007669"/>
    <property type="project" value="UniProtKB-UniRule"/>
</dbReference>
<dbReference type="InterPro" id="IPR000589">
    <property type="entry name" value="Ribosomal_uS15"/>
</dbReference>
<dbReference type="PATRIC" id="fig|1618426.3.peg.753"/>
<dbReference type="GO" id="GO:0003735">
    <property type="term" value="F:structural constituent of ribosome"/>
    <property type="evidence" value="ECO:0007669"/>
    <property type="project" value="InterPro"/>
</dbReference>
<comment type="caution">
    <text evidence="7">The sequence shown here is derived from an EMBL/GenBank/DDBJ whole genome shotgun (WGS) entry which is preliminary data.</text>
</comment>
<dbReference type="HAMAP" id="MF_01343_B">
    <property type="entry name" value="Ribosomal_uS15_B"/>
    <property type="match status" value="1"/>
</dbReference>
<comment type="function">
    <text evidence="4 6">One of the primary rRNA binding proteins, it binds directly to 16S rRNA where it helps nucleate assembly of the platform of the 30S subunit by binding and bridging several RNA helices of the 16S rRNA.</text>
</comment>
<dbReference type="Pfam" id="PF00312">
    <property type="entry name" value="Ribosomal_S15"/>
    <property type="match status" value="1"/>
</dbReference>
<dbReference type="InterPro" id="IPR009068">
    <property type="entry name" value="uS15_NS1_RNA-bd_sf"/>
</dbReference>
<dbReference type="GO" id="GO:0005737">
    <property type="term" value="C:cytoplasm"/>
    <property type="evidence" value="ECO:0007669"/>
    <property type="project" value="UniProtKB-ARBA"/>
</dbReference>